<comment type="caution">
    <text evidence="3">The sequence shown here is derived from an EMBL/GenBank/DDBJ whole genome shotgun (WGS) entry which is preliminary data.</text>
</comment>
<organism evidence="3 4">
    <name type="scientific">Actinomadura viridis</name>
    <dbReference type="NCBI Taxonomy" id="58110"/>
    <lineage>
        <taxon>Bacteria</taxon>
        <taxon>Bacillati</taxon>
        <taxon>Actinomycetota</taxon>
        <taxon>Actinomycetes</taxon>
        <taxon>Streptosporangiales</taxon>
        <taxon>Thermomonosporaceae</taxon>
        <taxon>Actinomadura</taxon>
    </lineage>
</organism>
<gene>
    <name evidence="3" type="ORF">IW256_001089</name>
</gene>
<name>A0A931GL11_9ACTN</name>
<dbReference type="AlphaFoldDB" id="A0A931GL11"/>
<keyword evidence="2" id="KW-0812">Transmembrane</keyword>
<accession>A0A931GL11</accession>
<reference evidence="3" key="1">
    <citation type="submission" date="2020-11" db="EMBL/GenBank/DDBJ databases">
        <title>Sequencing the genomes of 1000 actinobacteria strains.</title>
        <authorList>
            <person name="Klenk H.-P."/>
        </authorList>
    </citation>
    <scope>NUCLEOTIDE SEQUENCE</scope>
    <source>
        <strain evidence="3">DSM 43175</strain>
    </source>
</reference>
<evidence type="ECO:0000256" key="1">
    <source>
        <dbReference type="SAM" id="MobiDB-lite"/>
    </source>
</evidence>
<feature type="transmembrane region" description="Helical" evidence="2">
    <location>
        <begin position="105"/>
        <end position="125"/>
    </location>
</feature>
<protein>
    <submittedName>
        <fullName evidence="3">Uncharacterized protein</fullName>
    </submittedName>
</protein>
<keyword evidence="2" id="KW-0472">Membrane</keyword>
<keyword evidence="4" id="KW-1185">Reference proteome</keyword>
<sequence length="143" mass="15527">MTIGSVQCPGRTVRVTVHNTGSATEDYAIEKNDDSGAAPGRIERGATRTSTVTLREDRRTRIQVTWKNVPVRSRTLTADCRKASPAPAPTGEDQLPRTGSDSTVLWARGATGAAAMVTGVIIFWYGGIWPRRREQVFARKGAD</sequence>
<dbReference type="RefSeq" id="WP_197009906.1">
    <property type="nucleotide sequence ID" value="NZ_BAABES010000007.1"/>
</dbReference>
<feature type="region of interest" description="Disordered" evidence="1">
    <location>
        <begin position="81"/>
        <end position="100"/>
    </location>
</feature>
<evidence type="ECO:0000256" key="2">
    <source>
        <dbReference type="SAM" id="Phobius"/>
    </source>
</evidence>
<dbReference type="EMBL" id="JADOUA010000001">
    <property type="protein sequence ID" value="MBG6086976.1"/>
    <property type="molecule type" value="Genomic_DNA"/>
</dbReference>
<evidence type="ECO:0000313" key="3">
    <source>
        <dbReference type="EMBL" id="MBG6086976.1"/>
    </source>
</evidence>
<dbReference type="Proteomes" id="UP000614047">
    <property type="component" value="Unassembled WGS sequence"/>
</dbReference>
<keyword evidence="2" id="KW-1133">Transmembrane helix</keyword>
<feature type="region of interest" description="Disordered" evidence="1">
    <location>
        <begin position="31"/>
        <end position="52"/>
    </location>
</feature>
<proteinExistence type="predicted"/>
<evidence type="ECO:0000313" key="4">
    <source>
        <dbReference type="Proteomes" id="UP000614047"/>
    </source>
</evidence>